<protein>
    <submittedName>
        <fullName evidence="1">Uncharacterized protein</fullName>
    </submittedName>
</protein>
<evidence type="ECO:0000313" key="1">
    <source>
        <dbReference type="EMBL" id="UXN69657.1"/>
    </source>
</evidence>
<reference evidence="1 2" key="1">
    <citation type="submission" date="2022-09" db="EMBL/GenBank/DDBJ databases">
        <title>Interaction between co-microsymbionts with complementary sets of symbiotic genes in legume-rhizobium systems.</title>
        <authorList>
            <person name="Safronova V."/>
            <person name="Sazanova A."/>
            <person name="Afonin A."/>
            <person name="Chirak E."/>
        </authorList>
    </citation>
    <scope>NUCLEOTIDE SEQUENCE [LARGE SCALE GENOMIC DNA]</scope>
    <source>
        <strain evidence="1 2">A18/4-1</strain>
    </source>
</reference>
<dbReference type="Proteomes" id="UP001061862">
    <property type="component" value="Chromosome"/>
</dbReference>
<accession>A0ABY6CEQ9</accession>
<keyword evidence="2" id="KW-1185">Reference proteome</keyword>
<sequence length="69" mass="7404">MATATIVGLNHDLRGKKSYVQLVWDDEADKRLSLPVPYGCSFADLPAETEKAVKALSAETAALVIKSAE</sequence>
<dbReference type="RefSeq" id="WP_262168239.1">
    <property type="nucleotide sequence ID" value="NZ_CP104965.1"/>
</dbReference>
<dbReference type="EMBL" id="CP104965">
    <property type="protein sequence ID" value="UXN69657.1"/>
    <property type="molecule type" value="Genomic_DNA"/>
</dbReference>
<gene>
    <name evidence="1" type="ORF">N8A98_20945</name>
</gene>
<name>A0ABY6CEQ9_9HYPH</name>
<organism evidence="1 2">
    <name type="scientific">Devosia neptuniae</name>
    <dbReference type="NCBI Taxonomy" id="191302"/>
    <lineage>
        <taxon>Bacteria</taxon>
        <taxon>Pseudomonadati</taxon>
        <taxon>Pseudomonadota</taxon>
        <taxon>Alphaproteobacteria</taxon>
        <taxon>Hyphomicrobiales</taxon>
        <taxon>Devosiaceae</taxon>
        <taxon>Devosia</taxon>
    </lineage>
</organism>
<proteinExistence type="predicted"/>
<evidence type="ECO:0000313" key="2">
    <source>
        <dbReference type="Proteomes" id="UP001061862"/>
    </source>
</evidence>